<dbReference type="GO" id="GO:0005524">
    <property type="term" value="F:ATP binding"/>
    <property type="evidence" value="ECO:0007669"/>
    <property type="project" value="UniProtKB-UniRule"/>
</dbReference>
<name>A0A2N9YEA9_9GAMM</name>
<keyword evidence="4 11" id="KW-0808">Transferase</keyword>
<dbReference type="SUPFAM" id="SSF53613">
    <property type="entry name" value="Ribokinase-like"/>
    <property type="match status" value="1"/>
</dbReference>
<sequence>MQVTPQSIWSDIVKIREQFPLIHNITNYVVMNNTANALLALGASPAMAHAEDEVAEMVNIANALVINIGTLSPHWISGMEKAILKARELYKPIVIDPVACGATALRSTTMQTLLQLANPSVIRGNASEIKALVSANIKTRGADSSECSDAAIEDALQLAQTYQCTVVVSGATDYIIDNKDVTKIYNGHPMMTKVTGLGCTATALIGAFVSVNSDIHQAASHAMAVMGIAGEIAVKKSVGPGTLQLHFLDTLYQLDAQQLMNYLKVEAV</sequence>
<evidence type="ECO:0000256" key="4">
    <source>
        <dbReference type="ARBA" id="ARBA00022679"/>
    </source>
</evidence>
<evidence type="ECO:0000313" key="13">
    <source>
        <dbReference type="Proteomes" id="UP000234271"/>
    </source>
</evidence>
<evidence type="ECO:0000256" key="8">
    <source>
        <dbReference type="ARBA" id="ARBA00022840"/>
    </source>
</evidence>
<dbReference type="NCBIfam" id="TIGR00694">
    <property type="entry name" value="thiM"/>
    <property type="match status" value="1"/>
</dbReference>
<comment type="cofactor">
    <cofactor evidence="2 11">
        <name>Mg(2+)</name>
        <dbReference type="ChEBI" id="CHEBI:18420"/>
    </cofactor>
</comment>
<evidence type="ECO:0000256" key="6">
    <source>
        <dbReference type="ARBA" id="ARBA00022741"/>
    </source>
</evidence>
<dbReference type="CDD" id="cd01170">
    <property type="entry name" value="THZ_kinase"/>
    <property type="match status" value="1"/>
</dbReference>
<feature type="binding site" evidence="11">
    <location>
        <position position="47"/>
    </location>
    <ligand>
        <name>substrate</name>
    </ligand>
</feature>
<dbReference type="NCBIfam" id="NF006830">
    <property type="entry name" value="PRK09355.1"/>
    <property type="match status" value="1"/>
</dbReference>
<evidence type="ECO:0000256" key="5">
    <source>
        <dbReference type="ARBA" id="ARBA00022723"/>
    </source>
</evidence>
<dbReference type="EC" id="2.7.1.50" evidence="11"/>
<feature type="binding site" evidence="11">
    <location>
        <position position="169"/>
    </location>
    <ligand>
        <name>ATP</name>
        <dbReference type="ChEBI" id="CHEBI:30616"/>
    </ligand>
</feature>
<dbReference type="AlphaFoldDB" id="A0A2N9YEA9"/>
<dbReference type="KEGG" id="blep:AL038_15580"/>
<dbReference type="OrthoDB" id="8909021at2"/>
<organism evidence="12 13">
    <name type="scientific">Beggiatoa leptomitoformis</name>
    <dbReference type="NCBI Taxonomy" id="288004"/>
    <lineage>
        <taxon>Bacteria</taxon>
        <taxon>Pseudomonadati</taxon>
        <taxon>Pseudomonadota</taxon>
        <taxon>Gammaproteobacteria</taxon>
        <taxon>Thiotrichales</taxon>
        <taxon>Thiotrichaceae</taxon>
        <taxon>Beggiatoa</taxon>
    </lineage>
</organism>
<comment type="pathway">
    <text evidence="3 11">Cofactor biosynthesis; thiamine diphosphate biosynthesis; 4-methyl-5-(2-phosphoethyl)-thiazole from 5-(2-hydroxyethyl)-4-methylthiazole: step 1/1.</text>
</comment>
<dbReference type="InterPro" id="IPR000417">
    <property type="entry name" value="Hyethyz_kinase"/>
</dbReference>
<dbReference type="GO" id="GO:0000287">
    <property type="term" value="F:magnesium ion binding"/>
    <property type="evidence" value="ECO:0007669"/>
    <property type="project" value="UniProtKB-UniRule"/>
</dbReference>
<dbReference type="InterPro" id="IPR029056">
    <property type="entry name" value="Ribokinase-like"/>
</dbReference>
<dbReference type="Gene3D" id="3.40.1190.20">
    <property type="match status" value="1"/>
</dbReference>
<dbReference type="UniPathway" id="UPA00060">
    <property type="reaction ID" value="UER00139"/>
</dbReference>
<dbReference type="HAMAP" id="MF_00228">
    <property type="entry name" value="Thz_kinase"/>
    <property type="match status" value="1"/>
</dbReference>
<dbReference type="EMBL" id="CP018889">
    <property type="protein sequence ID" value="AUI68776.1"/>
    <property type="molecule type" value="Genomic_DNA"/>
</dbReference>
<proteinExistence type="inferred from homology"/>
<evidence type="ECO:0000256" key="3">
    <source>
        <dbReference type="ARBA" id="ARBA00004868"/>
    </source>
</evidence>
<feature type="binding site" evidence="11">
    <location>
        <position position="123"/>
    </location>
    <ligand>
        <name>ATP</name>
        <dbReference type="ChEBI" id="CHEBI:30616"/>
    </ligand>
</feature>
<evidence type="ECO:0000256" key="1">
    <source>
        <dbReference type="ARBA" id="ARBA00001771"/>
    </source>
</evidence>
<comment type="function">
    <text evidence="11">Catalyzes the phosphorylation of the hydroxyl group of 4-methyl-5-beta-hydroxyethylthiazole (THZ).</text>
</comment>
<dbReference type="PIRSF" id="PIRSF000513">
    <property type="entry name" value="Thz_kinase"/>
    <property type="match status" value="1"/>
</dbReference>
<dbReference type="GO" id="GO:0009228">
    <property type="term" value="P:thiamine biosynthetic process"/>
    <property type="evidence" value="ECO:0007669"/>
    <property type="project" value="UniProtKB-KW"/>
</dbReference>
<keyword evidence="5 11" id="KW-0479">Metal-binding</keyword>
<keyword evidence="10 11" id="KW-0784">Thiamine biosynthesis</keyword>
<dbReference type="GO" id="GO:0009229">
    <property type="term" value="P:thiamine diphosphate biosynthetic process"/>
    <property type="evidence" value="ECO:0007669"/>
    <property type="project" value="UniProtKB-UniRule"/>
</dbReference>
<gene>
    <name evidence="11 12" type="primary">thiM</name>
    <name evidence="12" type="ORF">BLE401_08675</name>
</gene>
<evidence type="ECO:0000256" key="7">
    <source>
        <dbReference type="ARBA" id="ARBA00022777"/>
    </source>
</evidence>
<dbReference type="Pfam" id="PF02110">
    <property type="entry name" value="HK"/>
    <property type="match status" value="1"/>
</dbReference>
<comment type="catalytic activity">
    <reaction evidence="1 11">
        <text>5-(2-hydroxyethyl)-4-methylthiazole + ATP = 4-methyl-5-(2-phosphooxyethyl)-thiazole + ADP + H(+)</text>
        <dbReference type="Rhea" id="RHEA:24212"/>
        <dbReference type="ChEBI" id="CHEBI:15378"/>
        <dbReference type="ChEBI" id="CHEBI:17957"/>
        <dbReference type="ChEBI" id="CHEBI:30616"/>
        <dbReference type="ChEBI" id="CHEBI:58296"/>
        <dbReference type="ChEBI" id="CHEBI:456216"/>
        <dbReference type="EC" id="2.7.1.50"/>
    </reaction>
</comment>
<dbReference type="STRING" id="288004.AL038_15580"/>
<dbReference type="PRINTS" id="PR01099">
    <property type="entry name" value="HYETHTZKNASE"/>
</dbReference>
<protein>
    <recommendedName>
        <fullName evidence="11">Hydroxyethylthiazole kinase</fullName>
        <ecNumber evidence="11">2.7.1.50</ecNumber>
    </recommendedName>
    <alternativeName>
        <fullName evidence="11">4-methyl-5-beta-hydroxyethylthiazole kinase</fullName>
        <shortName evidence="11">TH kinase</shortName>
        <shortName evidence="11">Thz kinase</shortName>
    </alternativeName>
</protein>
<accession>A0A2N9YEA9</accession>
<keyword evidence="9 11" id="KW-0460">Magnesium</keyword>
<dbReference type="Proteomes" id="UP000234271">
    <property type="component" value="Chromosome"/>
</dbReference>
<dbReference type="GO" id="GO:0004417">
    <property type="term" value="F:hydroxyethylthiazole kinase activity"/>
    <property type="evidence" value="ECO:0007669"/>
    <property type="project" value="UniProtKB-UniRule"/>
</dbReference>
<dbReference type="RefSeq" id="WP_062154369.1">
    <property type="nucleotide sequence ID" value="NZ_CP012373.2"/>
</dbReference>
<evidence type="ECO:0000256" key="10">
    <source>
        <dbReference type="ARBA" id="ARBA00022977"/>
    </source>
</evidence>
<comment type="similarity">
    <text evidence="11">Belongs to the Thz kinase family.</text>
</comment>
<evidence type="ECO:0000256" key="11">
    <source>
        <dbReference type="HAMAP-Rule" id="MF_00228"/>
    </source>
</evidence>
<evidence type="ECO:0000313" key="12">
    <source>
        <dbReference type="EMBL" id="AUI68776.1"/>
    </source>
</evidence>
<keyword evidence="8 11" id="KW-0067">ATP-binding</keyword>
<reference evidence="13" key="1">
    <citation type="submission" date="2016-12" db="EMBL/GenBank/DDBJ databases">
        <title>Complete Genome Sequence of Beggiatoa leptomitiformis D-401.</title>
        <authorList>
            <person name="Fomenkov A."/>
            <person name="Vincze T."/>
            <person name="Grabovich M."/>
            <person name="Anton B.P."/>
            <person name="Dubinina G."/>
            <person name="Orlova M."/>
            <person name="Belousova E."/>
            <person name="Roberts R.J."/>
        </authorList>
    </citation>
    <scope>NUCLEOTIDE SEQUENCE [LARGE SCALE GENOMIC DNA]</scope>
    <source>
        <strain evidence="13">D-401</strain>
    </source>
</reference>
<keyword evidence="6 11" id="KW-0547">Nucleotide-binding</keyword>
<evidence type="ECO:0000256" key="2">
    <source>
        <dbReference type="ARBA" id="ARBA00001946"/>
    </source>
</evidence>
<evidence type="ECO:0000256" key="9">
    <source>
        <dbReference type="ARBA" id="ARBA00022842"/>
    </source>
</evidence>
<feature type="binding site" evidence="11">
    <location>
        <position position="196"/>
    </location>
    <ligand>
        <name>substrate</name>
    </ligand>
</feature>
<keyword evidence="13" id="KW-1185">Reference proteome</keyword>
<keyword evidence="7 11" id="KW-0418">Kinase</keyword>